<dbReference type="PANTHER" id="PTHR24320">
    <property type="entry name" value="RETINOL DEHYDROGENASE"/>
    <property type="match status" value="1"/>
</dbReference>
<gene>
    <name evidence="4" type="ORF">PAUS00366_LOCUS7243</name>
</gene>
<dbReference type="SUPFAM" id="SSF51735">
    <property type="entry name" value="NAD(P)-binding Rossmann-fold domains"/>
    <property type="match status" value="1"/>
</dbReference>
<evidence type="ECO:0000256" key="1">
    <source>
        <dbReference type="ARBA" id="ARBA00006484"/>
    </source>
</evidence>
<dbReference type="Gene3D" id="3.40.50.720">
    <property type="entry name" value="NAD(P)-binding Rossmann-like Domain"/>
    <property type="match status" value="1"/>
</dbReference>
<dbReference type="PRINTS" id="PR00080">
    <property type="entry name" value="SDRFAMILY"/>
</dbReference>
<dbReference type="GO" id="GO:0016491">
    <property type="term" value="F:oxidoreductase activity"/>
    <property type="evidence" value="ECO:0007669"/>
    <property type="project" value="UniProtKB-KW"/>
</dbReference>
<evidence type="ECO:0008006" key="5">
    <source>
        <dbReference type="Google" id="ProtNLM"/>
    </source>
</evidence>
<dbReference type="InterPro" id="IPR036291">
    <property type="entry name" value="NAD(P)-bd_dom_sf"/>
</dbReference>
<feature type="region of interest" description="Disordered" evidence="3">
    <location>
        <begin position="342"/>
        <end position="361"/>
    </location>
</feature>
<dbReference type="PANTHER" id="PTHR24320:SF148">
    <property type="entry name" value="NAD(P)-BINDING ROSSMANN-FOLD SUPERFAMILY PROTEIN"/>
    <property type="match status" value="1"/>
</dbReference>
<dbReference type="EMBL" id="HBIX01009500">
    <property type="protein sequence ID" value="CAE0714491.1"/>
    <property type="molecule type" value="Transcribed_RNA"/>
</dbReference>
<name>A0A7S4EIE5_9STRA</name>
<dbReference type="InterPro" id="IPR002347">
    <property type="entry name" value="SDR_fam"/>
</dbReference>
<dbReference type="Pfam" id="PF00106">
    <property type="entry name" value="adh_short"/>
    <property type="match status" value="1"/>
</dbReference>
<evidence type="ECO:0000313" key="4">
    <source>
        <dbReference type="EMBL" id="CAE0714491.1"/>
    </source>
</evidence>
<dbReference type="AlphaFoldDB" id="A0A7S4EIE5"/>
<feature type="compositionally biased region" description="Acidic residues" evidence="3">
    <location>
        <begin position="350"/>
        <end position="361"/>
    </location>
</feature>
<evidence type="ECO:0000256" key="2">
    <source>
        <dbReference type="ARBA" id="ARBA00023002"/>
    </source>
</evidence>
<keyword evidence="2" id="KW-0560">Oxidoreductase</keyword>
<reference evidence="4" key="1">
    <citation type="submission" date="2021-01" db="EMBL/GenBank/DDBJ databases">
        <authorList>
            <person name="Corre E."/>
            <person name="Pelletier E."/>
            <person name="Niang G."/>
            <person name="Scheremetjew M."/>
            <person name="Finn R."/>
            <person name="Kale V."/>
            <person name="Holt S."/>
            <person name="Cochrane G."/>
            <person name="Meng A."/>
            <person name="Brown T."/>
            <person name="Cohen L."/>
        </authorList>
    </citation>
    <scope>NUCLEOTIDE SEQUENCE</scope>
    <source>
        <strain evidence="4">10249 10 AB</strain>
    </source>
</reference>
<organism evidence="4">
    <name type="scientific">Pseudo-nitzschia australis</name>
    <dbReference type="NCBI Taxonomy" id="44445"/>
    <lineage>
        <taxon>Eukaryota</taxon>
        <taxon>Sar</taxon>
        <taxon>Stramenopiles</taxon>
        <taxon>Ochrophyta</taxon>
        <taxon>Bacillariophyta</taxon>
        <taxon>Bacillariophyceae</taxon>
        <taxon>Bacillariophycidae</taxon>
        <taxon>Bacillariales</taxon>
        <taxon>Bacillariaceae</taxon>
        <taxon>Pseudo-nitzschia</taxon>
    </lineage>
</organism>
<sequence>MARQLQRISTSPSTRLLLWVIVIVAVAVTSTVAAFTATSSGSSSKSRVAATVNSNDIDVIAVDEQQQQVCDGIRQEESNPKFFLETAKRNTFPTPLFGIGTMQEHQRRMEHDFVDRDGVFRPPTNSLGGKLVLITGATSGLGLESAKRLAMAGATVILTGRTMERAMRAVNDVRDYCRRGVGGSTSNINDGNENLNPSVRGMELDLDDLSSVRSFPDRYRDCVLPLSKITDGNGDESEDINYAANSTTPMNTKTRPIDVLVNNAGCGGFAERSLTVDGFERTFQSCHLGHFLLTARLSEEGLLNVNVDGRNDNDSTNDDNANDLGCTVINVASVAHMSALANHRSPKGENDDDDDDDDDVEFGFDFDNMNSEIAYVGDVYGQSKLANVMFTKELQRRVNAKIAASTTVGGDGRLSRPLKLRAVSLHPGIVASDMWRHLDSFGYDPRTHQKRVEQRGETLEQPINMTWFDQNIMSPLYYSVMTPVDRGANCHVWLAYAAATGTGTTNAIRNGQHYGEFGTPEPVLEFATNEDAARRLWEVSEEMVGIRFDL</sequence>
<protein>
    <recommendedName>
        <fullName evidence="5">Ketoreductase (KR) domain-containing protein</fullName>
    </recommendedName>
</protein>
<evidence type="ECO:0000256" key="3">
    <source>
        <dbReference type="SAM" id="MobiDB-lite"/>
    </source>
</evidence>
<comment type="similarity">
    <text evidence="1">Belongs to the short-chain dehydrogenases/reductases (SDR) family.</text>
</comment>
<accession>A0A7S4EIE5</accession>
<proteinExistence type="inferred from homology"/>